<dbReference type="EMBL" id="AATQ01000001">
    <property type="protein sequence ID" value="EAU48606.1"/>
    <property type="molecule type" value="Genomic_DNA"/>
</dbReference>
<sequence>MALITGAANGQGAAEARLFAAEGAAVVVTDIDDANGAEVVAGIEQAGGRAAYLHHDVGSEPDWTAAIALAQERFGGLNVLVNNAGIVPRSTIDETALGAWQRALDINLTGPMLGMKLAAPVIRDSGGGSIVNVSSAAGLTAHYDAAYTASKWGLRGLSKTASVEYAPWGIRVNSIHPGQIEGTALFANASPALAQSLRASIPMERAGTPSECAELVLFLACDSASFITGAEIAIDGGYSAGSTTFMRQQMKKQMSTG</sequence>
<dbReference type="InterPro" id="IPR036291">
    <property type="entry name" value="NAD(P)-bd_dom_sf"/>
</dbReference>
<evidence type="ECO:0000256" key="1">
    <source>
        <dbReference type="ARBA" id="ARBA00006484"/>
    </source>
</evidence>
<dbReference type="eggNOG" id="COG1028">
    <property type="taxonomic scope" value="Bacteria"/>
</dbReference>
<dbReference type="STRING" id="314265.R2601_03498"/>
<dbReference type="PANTHER" id="PTHR24321:SF15">
    <property type="entry name" value="OXIDOREDUCTASE UCPA"/>
    <property type="match status" value="1"/>
</dbReference>
<evidence type="ECO:0000313" key="3">
    <source>
        <dbReference type="EMBL" id="EAU48606.1"/>
    </source>
</evidence>
<reference evidence="3 4" key="1">
    <citation type="journal article" date="2010" name="J. Bacteriol.">
        <title>Genome sequences of Pelagibaca bermudensis HTCC2601T and Maritimibacter alkaliphilus HTCC2654T, the type strains of two marine Roseobacter genera.</title>
        <authorList>
            <person name="Thrash J.C."/>
            <person name="Cho J.C."/>
            <person name="Ferriera S."/>
            <person name="Johnson J."/>
            <person name="Vergin K.L."/>
            <person name="Giovannoni S.J."/>
        </authorList>
    </citation>
    <scope>NUCLEOTIDE SEQUENCE [LARGE SCALE GENOMIC DNA]</scope>
    <source>
        <strain evidence="4">DSM 26914 / JCM 13377 / KCTC 12554 / HTCC2601</strain>
    </source>
</reference>
<dbReference type="Pfam" id="PF13561">
    <property type="entry name" value="adh_short_C2"/>
    <property type="match status" value="1"/>
</dbReference>
<comment type="similarity">
    <text evidence="1">Belongs to the short-chain dehydrogenases/reductases (SDR) family.</text>
</comment>
<organism evidence="3 4">
    <name type="scientific">Salipiger bermudensis (strain DSM 26914 / JCM 13377 / KCTC 12554 / HTCC2601)</name>
    <name type="common">Pelagibaca bermudensis</name>
    <dbReference type="NCBI Taxonomy" id="314265"/>
    <lineage>
        <taxon>Bacteria</taxon>
        <taxon>Pseudomonadati</taxon>
        <taxon>Pseudomonadota</taxon>
        <taxon>Alphaproteobacteria</taxon>
        <taxon>Rhodobacterales</taxon>
        <taxon>Roseobacteraceae</taxon>
        <taxon>Salipiger</taxon>
    </lineage>
</organism>
<gene>
    <name evidence="3" type="ORF">R2601_03498</name>
</gene>
<dbReference type="Proteomes" id="UP000006230">
    <property type="component" value="Unassembled WGS sequence"/>
</dbReference>
<dbReference type="InterPro" id="IPR002347">
    <property type="entry name" value="SDR_fam"/>
</dbReference>
<dbReference type="HOGENOM" id="CLU_010194_1_0_5"/>
<dbReference type="FunFam" id="3.40.50.720:FF:000084">
    <property type="entry name" value="Short-chain dehydrogenase reductase"/>
    <property type="match status" value="1"/>
</dbReference>
<dbReference type="PANTHER" id="PTHR24321">
    <property type="entry name" value="DEHYDROGENASES, SHORT CHAIN"/>
    <property type="match status" value="1"/>
</dbReference>
<dbReference type="PRINTS" id="PR00081">
    <property type="entry name" value="GDHRDH"/>
</dbReference>
<keyword evidence="4" id="KW-1185">Reference proteome</keyword>
<dbReference type="InterPro" id="IPR020904">
    <property type="entry name" value="Sc_DH/Rdtase_CS"/>
</dbReference>
<evidence type="ECO:0000256" key="2">
    <source>
        <dbReference type="ARBA" id="ARBA00023002"/>
    </source>
</evidence>
<protein>
    <submittedName>
        <fullName evidence="3">Putative oxidoreductase</fullName>
    </submittedName>
</protein>
<dbReference type="GO" id="GO:0016491">
    <property type="term" value="F:oxidoreductase activity"/>
    <property type="evidence" value="ECO:0007669"/>
    <property type="project" value="UniProtKB-KW"/>
</dbReference>
<dbReference type="PRINTS" id="PR00080">
    <property type="entry name" value="SDRFAMILY"/>
</dbReference>
<dbReference type="AlphaFoldDB" id="Q0FWE6"/>
<comment type="caution">
    <text evidence="3">The sequence shown here is derived from an EMBL/GenBank/DDBJ whole genome shotgun (WGS) entry which is preliminary data.</text>
</comment>
<evidence type="ECO:0000313" key="4">
    <source>
        <dbReference type="Proteomes" id="UP000006230"/>
    </source>
</evidence>
<name>Q0FWE6_SALBH</name>
<keyword evidence="2" id="KW-0560">Oxidoreductase</keyword>
<dbReference type="PROSITE" id="PS00061">
    <property type="entry name" value="ADH_SHORT"/>
    <property type="match status" value="1"/>
</dbReference>
<dbReference type="Gene3D" id="3.40.50.720">
    <property type="entry name" value="NAD(P)-binding Rossmann-like Domain"/>
    <property type="match status" value="1"/>
</dbReference>
<accession>Q0FWE6</accession>
<dbReference type="SUPFAM" id="SSF51735">
    <property type="entry name" value="NAD(P)-binding Rossmann-fold domains"/>
    <property type="match status" value="1"/>
</dbReference>
<proteinExistence type="inferred from homology"/>